<dbReference type="SUPFAM" id="SSF51569">
    <property type="entry name" value="Aldolase"/>
    <property type="match status" value="1"/>
</dbReference>
<reference evidence="8" key="1">
    <citation type="submission" date="2021-12" db="EMBL/GenBank/DDBJ databases">
        <title>Discovery of the Pendulisporaceae a myxobacterial family with distinct sporulation behavior and unique specialized metabolism.</title>
        <authorList>
            <person name="Garcia R."/>
            <person name="Popoff A."/>
            <person name="Bader C.D."/>
            <person name="Loehr J."/>
            <person name="Walesch S."/>
            <person name="Walt C."/>
            <person name="Boldt J."/>
            <person name="Bunk B."/>
            <person name="Haeckl F.J.F.P.J."/>
            <person name="Gunesch A.P."/>
            <person name="Birkelbach J."/>
            <person name="Nuebel U."/>
            <person name="Pietschmann T."/>
            <person name="Bach T."/>
            <person name="Mueller R."/>
        </authorList>
    </citation>
    <scope>NUCLEOTIDE SEQUENCE</scope>
    <source>
        <strain evidence="8">MSr11367</strain>
    </source>
</reference>
<gene>
    <name evidence="8" type="ORF">LVJ94_08105</name>
</gene>
<sequence>MDDERKEYTHTANSEFDWNRAHGTEGFASGRILGRVSVLDETLRDGLQSPSVTEPRVESKLKLLVAMSELGIDIATIGIPSVSPRAFEDCLLLCKEVARTKVNIRLACAGRTLVGDITPILELSQRAGLPVEVYAFIGSSPIRQYVEGWDVPLIARQSAEAIDVAVKAGLDVTYVTEDTTRSHPHALTTLFRTAIDHGARRLCLADTVGHATAGGVRGLLRFTKDVLARFGATHIGIDWHGHNDRGLALANALWALECGADRVHATALGIGERVGNVPMESLLKNMRLLGLHDRDLAPLSRYTELCSQVLAWPQS</sequence>
<dbReference type="Pfam" id="PF00682">
    <property type="entry name" value="HMGL-like"/>
    <property type="match status" value="1"/>
</dbReference>
<dbReference type="Proteomes" id="UP001374803">
    <property type="component" value="Chromosome"/>
</dbReference>
<evidence type="ECO:0000313" key="9">
    <source>
        <dbReference type="Proteomes" id="UP001374803"/>
    </source>
</evidence>
<evidence type="ECO:0000256" key="6">
    <source>
        <dbReference type="ARBA" id="ARBA00023304"/>
    </source>
</evidence>
<dbReference type="InterPro" id="IPR000891">
    <property type="entry name" value="PYR_CT"/>
</dbReference>
<keyword evidence="5" id="KW-0464">Manganese</keyword>
<evidence type="ECO:0000256" key="4">
    <source>
        <dbReference type="ARBA" id="ARBA00022679"/>
    </source>
</evidence>
<evidence type="ECO:0000256" key="1">
    <source>
        <dbReference type="ARBA" id="ARBA00004689"/>
    </source>
</evidence>
<accession>A0ABZ2LEL7</accession>
<organism evidence="8 9">
    <name type="scientific">Pendulispora rubella</name>
    <dbReference type="NCBI Taxonomy" id="2741070"/>
    <lineage>
        <taxon>Bacteria</taxon>
        <taxon>Pseudomonadati</taxon>
        <taxon>Myxococcota</taxon>
        <taxon>Myxococcia</taxon>
        <taxon>Myxococcales</taxon>
        <taxon>Sorangiineae</taxon>
        <taxon>Pendulisporaceae</taxon>
        <taxon>Pendulispora</taxon>
    </lineage>
</organism>
<name>A0ABZ2LEL7_9BACT</name>
<dbReference type="PANTHER" id="PTHR10277">
    <property type="entry name" value="HOMOCITRATE SYNTHASE-RELATED"/>
    <property type="match status" value="1"/>
</dbReference>
<evidence type="ECO:0000313" key="8">
    <source>
        <dbReference type="EMBL" id="WXB07197.1"/>
    </source>
</evidence>
<evidence type="ECO:0000256" key="5">
    <source>
        <dbReference type="ARBA" id="ARBA00023211"/>
    </source>
</evidence>
<dbReference type="EMBL" id="CP089983">
    <property type="protein sequence ID" value="WXB07197.1"/>
    <property type="molecule type" value="Genomic_DNA"/>
</dbReference>
<dbReference type="CDD" id="cd03174">
    <property type="entry name" value="DRE_TIM_metallolyase"/>
    <property type="match status" value="1"/>
</dbReference>
<dbReference type="InterPro" id="IPR050073">
    <property type="entry name" value="2-IPM_HCS-like"/>
</dbReference>
<dbReference type="PANTHER" id="PTHR10277:SF9">
    <property type="entry name" value="2-ISOPROPYLMALATE SYNTHASE 1, CHLOROPLASTIC-RELATED"/>
    <property type="match status" value="1"/>
</dbReference>
<dbReference type="RefSeq" id="WP_394836858.1">
    <property type="nucleotide sequence ID" value="NZ_CP089929.1"/>
</dbReference>
<dbReference type="InterPro" id="IPR013785">
    <property type="entry name" value="Aldolase_TIM"/>
</dbReference>
<protein>
    <recommendedName>
        <fullName evidence="2">2-isopropylmalate synthase</fullName>
        <ecNumber evidence="2">2.3.3.13</ecNumber>
    </recommendedName>
</protein>
<dbReference type="PROSITE" id="PS00816">
    <property type="entry name" value="AIPM_HOMOCIT_SYNTH_2"/>
    <property type="match status" value="1"/>
</dbReference>
<dbReference type="InterPro" id="IPR002034">
    <property type="entry name" value="AIPM/Hcit_synth_CS"/>
</dbReference>
<comment type="pathway">
    <text evidence="1">Amino-acid biosynthesis; L-leucine biosynthesis; L-leucine from 3-methyl-2-oxobutanoate: step 1/4.</text>
</comment>
<keyword evidence="6" id="KW-0100">Branched-chain amino acid biosynthesis</keyword>
<evidence type="ECO:0000259" key="7">
    <source>
        <dbReference type="PROSITE" id="PS50991"/>
    </source>
</evidence>
<dbReference type="Gene3D" id="3.20.20.70">
    <property type="entry name" value="Aldolase class I"/>
    <property type="match status" value="1"/>
</dbReference>
<proteinExistence type="predicted"/>
<keyword evidence="3" id="KW-0028">Amino-acid biosynthesis</keyword>
<evidence type="ECO:0000256" key="3">
    <source>
        <dbReference type="ARBA" id="ARBA00022605"/>
    </source>
</evidence>
<feature type="domain" description="Pyruvate carboxyltransferase" evidence="7">
    <location>
        <begin position="36"/>
        <end position="303"/>
    </location>
</feature>
<dbReference type="PROSITE" id="PS50991">
    <property type="entry name" value="PYR_CT"/>
    <property type="match status" value="1"/>
</dbReference>
<keyword evidence="4" id="KW-0808">Transferase</keyword>
<evidence type="ECO:0000256" key="2">
    <source>
        <dbReference type="ARBA" id="ARBA00012973"/>
    </source>
</evidence>
<keyword evidence="9" id="KW-1185">Reference proteome</keyword>
<dbReference type="EC" id="2.3.3.13" evidence="2"/>